<accession>A0A078RUZ5</accession>
<dbReference type="Proteomes" id="UP000028013">
    <property type="component" value="Unassembled WGS sequence"/>
</dbReference>
<evidence type="ECO:0000313" key="1">
    <source>
        <dbReference type="EMBL" id="KDS48072.1"/>
    </source>
</evidence>
<proteinExistence type="predicted"/>
<reference evidence="1 2" key="1">
    <citation type="submission" date="2014-04" db="EMBL/GenBank/DDBJ databases">
        <authorList>
            <person name="Sears C."/>
            <person name="Carroll K."/>
            <person name="Sack B.R."/>
            <person name="Qadri F."/>
            <person name="Myers L.L."/>
            <person name="Chung G.-T."/>
            <person name="Escheverria P."/>
            <person name="Fraser C.M."/>
            <person name="Sadzewicz L."/>
            <person name="Shefchek K.A."/>
            <person name="Tallon L."/>
            <person name="Das S.P."/>
            <person name="Daugherty S."/>
            <person name="Mongodin E.F."/>
        </authorList>
    </citation>
    <scope>NUCLEOTIDE SEQUENCE [LARGE SCALE GENOMIC DNA]</scope>
    <source>
        <strain evidence="1 2">3978 T3 ii</strain>
    </source>
</reference>
<evidence type="ECO:0000313" key="2">
    <source>
        <dbReference type="Proteomes" id="UP000028013"/>
    </source>
</evidence>
<organism evidence="1 2">
    <name type="scientific">Bacteroides uniformis str. 3978 T3 ii</name>
    <dbReference type="NCBI Taxonomy" id="1339349"/>
    <lineage>
        <taxon>Bacteria</taxon>
        <taxon>Pseudomonadati</taxon>
        <taxon>Bacteroidota</taxon>
        <taxon>Bacteroidia</taxon>
        <taxon>Bacteroidales</taxon>
        <taxon>Bacteroidaceae</taxon>
        <taxon>Bacteroides</taxon>
    </lineage>
</organism>
<protein>
    <submittedName>
        <fullName evidence="1">Uncharacterized protein</fullName>
    </submittedName>
</protein>
<dbReference type="EMBL" id="JNHN01000184">
    <property type="protein sequence ID" value="KDS48072.1"/>
    <property type="molecule type" value="Genomic_DNA"/>
</dbReference>
<comment type="caution">
    <text evidence="1">The sequence shown here is derived from an EMBL/GenBank/DDBJ whole genome shotgun (WGS) entry which is preliminary data.</text>
</comment>
<sequence length="45" mass="5066">MNTDVHLLGNYKTSVYSCGTGHEPIKCKGLPFAETTPSYFMWNLL</sequence>
<dbReference type="PATRIC" id="fig|1339349.3.peg.4057"/>
<name>A0A078RUZ5_BACUN</name>
<gene>
    <name evidence="1" type="ORF">M094_3004</name>
</gene>
<dbReference type="AlphaFoldDB" id="A0A078RUZ5"/>